<proteinExistence type="predicted"/>
<comment type="caution">
    <text evidence="2">The sequence shown here is derived from an EMBL/GenBank/DDBJ whole genome shotgun (WGS) entry which is preliminary data.</text>
</comment>
<keyword evidence="3" id="KW-1185">Reference proteome</keyword>
<dbReference type="Proteomes" id="UP001058974">
    <property type="component" value="Chromosome 3"/>
</dbReference>
<gene>
    <name evidence="2" type="ORF">KIW84_036146</name>
</gene>
<protein>
    <submittedName>
        <fullName evidence="2">Uncharacterized protein</fullName>
    </submittedName>
</protein>
<evidence type="ECO:0000313" key="3">
    <source>
        <dbReference type="Proteomes" id="UP001058974"/>
    </source>
</evidence>
<reference evidence="2 3" key="1">
    <citation type="journal article" date="2022" name="Nat. Genet.">
        <title>Improved pea reference genome and pan-genome highlight genomic features and evolutionary characteristics.</title>
        <authorList>
            <person name="Yang T."/>
            <person name="Liu R."/>
            <person name="Luo Y."/>
            <person name="Hu S."/>
            <person name="Wang D."/>
            <person name="Wang C."/>
            <person name="Pandey M.K."/>
            <person name="Ge S."/>
            <person name="Xu Q."/>
            <person name="Li N."/>
            <person name="Li G."/>
            <person name="Huang Y."/>
            <person name="Saxena R.K."/>
            <person name="Ji Y."/>
            <person name="Li M."/>
            <person name="Yan X."/>
            <person name="He Y."/>
            <person name="Liu Y."/>
            <person name="Wang X."/>
            <person name="Xiang C."/>
            <person name="Varshney R.K."/>
            <person name="Ding H."/>
            <person name="Gao S."/>
            <person name="Zong X."/>
        </authorList>
    </citation>
    <scope>NUCLEOTIDE SEQUENCE [LARGE SCALE GENOMIC DNA]</scope>
    <source>
        <strain evidence="2 3">cv. Zhongwan 6</strain>
    </source>
</reference>
<name>A0A9D4Y5U4_PEA</name>
<evidence type="ECO:0000256" key="1">
    <source>
        <dbReference type="SAM" id="MobiDB-lite"/>
    </source>
</evidence>
<accession>A0A9D4Y5U4</accession>
<evidence type="ECO:0000313" key="2">
    <source>
        <dbReference type="EMBL" id="KAI5432288.1"/>
    </source>
</evidence>
<dbReference type="PROSITE" id="PS51257">
    <property type="entry name" value="PROKAR_LIPOPROTEIN"/>
    <property type="match status" value="1"/>
</dbReference>
<sequence length="140" mass="16545">MLLIMRKINNKMKFIFILLSSLFLGCLMLMNVQRDSSTKTTFRGLKLQPQDYRKQMILKAKVSSKINKFLSQRNSPNTDTKCSKDCDEMQAYKYSSDRSSRSEQQIFRKPQDIDHTAKEIENQFYKDYTYKGRHPMPKAP</sequence>
<organism evidence="2 3">
    <name type="scientific">Pisum sativum</name>
    <name type="common">Garden pea</name>
    <name type="synonym">Lathyrus oleraceus</name>
    <dbReference type="NCBI Taxonomy" id="3888"/>
    <lineage>
        <taxon>Eukaryota</taxon>
        <taxon>Viridiplantae</taxon>
        <taxon>Streptophyta</taxon>
        <taxon>Embryophyta</taxon>
        <taxon>Tracheophyta</taxon>
        <taxon>Spermatophyta</taxon>
        <taxon>Magnoliopsida</taxon>
        <taxon>eudicotyledons</taxon>
        <taxon>Gunneridae</taxon>
        <taxon>Pentapetalae</taxon>
        <taxon>rosids</taxon>
        <taxon>fabids</taxon>
        <taxon>Fabales</taxon>
        <taxon>Fabaceae</taxon>
        <taxon>Papilionoideae</taxon>
        <taxon>50 kb inversion clade</taxon>
        <taxon>NPAAA clade</taxon>
        <taxon>Hologalegina</taxon>
        <taxon>IRL clade</taxon>
        <taxon>Fabeae</taxon>
        <taxon>Lathyrus</taxon>
    </lineage>
</organism>
<dbReference type="EMBL" id="JAMSHJ010000003">
    <property type="protein sequence ID" value="KAI5432288.1"/>
    <property type="molecule type" value="Genomic_DNA"/>
</dbReference>
<dbReference type="AlphaFoldDB" id="A0A9D4Y5U4"/>
<feature type="region of interest" description="Disordered" evidence="1">
    <location>
        <begin position="93"/>
        <end position="114"/>
    </location>
</feature>
<dbReference type="Gramene" id="Psat03G0614600-T1">
    <property type="protein sequence ID" value="KAI5432288.1"/>
    <property type="gene ID" value="KIW84_036146"/>
</dbReference>